<keyword evidence="4" id="KW-0862">Zinc</keyword>
<evidence type="ECO:0000256" key="5">
    <source>
        <dbReference type="PROSITE-ProRule" id="PRU00042"/>
    </source>
</evidence>
<evidence type="ECO:0000256" key="1">
    <source>
        <dbReference type="ARBA" id="ARBA00022723"/>
    </source>
</evidence>
<dbReference type="Pfam" id="PF00096">
    <property type="entry name" value="zf-C2H2"/>
    <property type="match status" value="7"/>
</dbReference>
<feature type="domain" description="C2H2-type" evidence="6">
    <location>
        <begin position="436"/>
        <end position="459"/>
    </location>
</feature>
<evidence type="ECO:0000256" key="3">
    <source>
        <dbReference type="ARBA" id="ARBA00022771"/>
    </source>
</evidence>
<dbReference type="GO" id="GO:0005634">
    <property type="term" value="C:nucleus"/>
    <property type="evidence" value="ECO:0007669"/>
    <property type="project" value="TreeGrafter"/>
</dbReference>
<dbReference type="Gene3D" id="3.30.160.60">
    <property type="entry name" value="Classic Zinc Finger"/>
    <property type="match status" value="8"/>
</dbReference>
<feature type="domain" description="C2H2-type" evidence="6">
    <location>
        <begin position="721"/>
        <end position="750"/>
    </location>
</feature>
<proteinExistence type="predicted"/>
<feature type="domain" description="C2H2-type" evidence="6">
    <location>
        <begin position="693"/>
        <end position="721"/>
    </location>
</feature>
<dbReference type="GO" id="GO:0045944">
    <property type="term" value="P:positive regulation of transcription by RNA polymerase II"/>
    <property type="evidence" value="ECO:0007669"/>
    <property type="project" value="TreeGrafter"/>
</dbReference>
<feature type="domain" description="C2H2-type" evidence="6">
    <location>
        <begin position="607"/>
        <end position="634"/>
    </location>
</feature>
<keyword evidence="8" id="KW-1185">Reference proteome</keyword>
<feature type="domain" description="C2H2-type" evidence="6">
    <location>
        <begin position="147"/>
        <end position="175"/>
    </location>
</feature>
<reference evidence="8" key="1">
    <citation type="submission" date="2013-03" db="EMBL/GenBank/DDBJ databases">
        <title>The Genome Sequence of Anopheles minimus MINIMUS1.</title>
        <authorList>
            <consortium name="The Broad Institute Genomics Platform"/>
            <person name="Neafsey D.E."/>
            <person name="Walton C."/>
            <person name="Walker B."/>
            <person name="Young S.K."/>
            <person name="Zeng Q."/>
            <person name="Gargeya S."/>
            <person name="Fitzgerald M."/>
            <person name="Haas B."/>
            <person name="Abouelleil A."/>
            <person name="Allen A.W."/>
            <person name="Alvarado L."/>
            <person name="Arachchi H.M."/>
            <person name="Berlin A.M."/>
            <person name="Chapman S.B."/>
            <person name="Gainer-Dewar J."/>
            <person name="Goldberg J."/>
            <person name="Griggs A."/>
            <person name="Gujja S."/>
            <person name="Hansen M."/>
            <person name="Howarth C."/>
            <person name="Imamovic A."/>
            <person name="Ireland A."/>
            <person name="Larimer J."/>
            <person name="McCowan C."/>
            <person name="Murphy C."/>
            <person name="Pearson M."/>
            <person name="Poon T.W."/>
            <person name="Priest M."/>
            <person name="Roberts A."/>
            <person name="Saif S."/>
            <person name="Shea T."/>
            <person name="Sisk P."/>
            <person name="Sykes S."/>
            <person name="Wortman J."/>
            <person name="Nusbaum C."/>
            <person name="Birren B."/>
        </authorList>
    </citation>
    <scope>NUCLEOTIDE SEQUENCE [LARGE SCALE GENOMIC DNA]</scope>
    <source>
        <strain evidence="8">MINIMUS1</strain>
    </source>
</reference>
<dbReference type="Proteomes" id="UP000075920">
    <property type="component" value="Unassembled WGS sequence"/>
</dbReference>
<evidence type="ECO:0000256" key="4">
    <source>
        <dbReference type="ARBA" id="ARBA00022833"/>
    </source>
</evidence>
<evidence type="ECO:0000313" key="7">
    <source>
        <dbReference type="EnsemblMetazoa" id="AMIN004807-PA"/>
    </source>
</evidence>
<keyword evidence="1" id="KW-0479">Metal-binding</keyword>
<keyword evidence="3 5" id="KW-0863">Zinc-finger</keyword>
<dbReference type="SUPFAM" id="SSF57667">
    <property type="entry name" value="beta-beta-alpha zinc fingers"/>
    <property type="match status" value="6"/>
</dbReference>
<dbReference type="PROSITE" id="PS00028">
    <property type="entry name" value="ZINC_FINGER_C2H2_1"/>
    <property type="match status" value="9"/>
</dbReference>
<dbReference type="PANTHER" id="PTHR24403:SF67">
    <property type="entry name" value="FI01116P-RELATED"/>
    <property type="match status" value="1"/>
</dbReference>
<evidence type="ECO:0000256" key="2">
    <source>
        <dbReference type="ARBA" id="ARBA00022737"/>
    </source>
</evidence>
<keyword evidence="2" id="KW-0677">Repeat</keyword>
<dbReference type="InterPro" id="IPR013087">
    <property type="entry name" value="Znf_C2H2_type"/>
</dbReference>
<dbReference type="SMART" id="SM00355">
    <property type="entry name" value="ZnF_C2H2"/>
    <property type="match status" value="15"/>
</dbReference>
<organism evidence="7 8">
    <name type="scientific">Anopheles minimus</name>
    <dbReference type="NCBI Taxonomy" id="112268"/>
    <lineage>
        <taxon>Eukaryota</taxon>
        <taxon>Metazoa</taxon>
        <taxon>Ecdysozoa</taxon>
        <taxon>Arthropoda</taxon>
        <taxon>Hexapoda</taxon>
        <taxon>Insecta</taxon>
        <taxon>Pterygota</taxon>
        <taxon>Neoptera</taxon>
        <taxon>Endopterygota</taxon>
        <taxon>Diptera</taxon>
        <taxon>Nematocera</taxon>
        <taxon>Culicoidea</taxon>
        <taxon>Culicidae</taxon>
        <taxon>Anophelinae</taxon>
        <taxon>Anopheles</taxon>
    </lineage>
</organism>
<dbReference type="EnsemblMetazoa" id="AMIN004807-RA">
    <property type="protein sequence ID" value="AMIN004807-PA"/>
    <property type="gene ID" value="AMIN004807"/>
</dbReference>
<feature type="domain" description="C2H2-type" evidence="6">
    <location>
        <begin position="635"/>
        <end position="663"/>
    </location>
</feature>
<reference evidence="7" key="2">
    <citation type="submission" date="2020-05" db="UniProtKB">
        <authorList>
            <consortium name="EnsemblMetazoa"/>
        </authorList>
    </citation>
    <scope>IDENTIFICATION</scope>
    <source>
        <strain evidence="7">MINIMUS1</strain>
    </source>
</reference>
<dbReference type="PROSITE" id="PS50157">
    <property type="entry name" value="ZINC_FINGER_C2H2_2"/>
    <property type="match status" value="10"/>
</dbReference>
<evidence type="ECO:0000313" key="8">
    <source>
        <dbReference type="Proteomes" id="UP000075920"/>
    </source>
</evidence>
<dbReference type="InterPro" id="IPR050688">
    <property type="entry name" value="Zinc_finger/UBP_domain"/>
</dbReference>
<dbReference type="VEuPathDB" id="VectorBase:AMIN004807"/>
<sequence length="752" mass="88944">MLLLYCTYVQFYLLYRESKQTKLVIIISEGRRRSRTVLYPNCTEYNKNNMEQLHRALRCNCCSEFTDDWRKLETSVMVEGKDLLIREMIDIFHLPQGWCNKSNDGICLKCLKRLEYCYEFYATLLNTTAKESKISNDKTPMENDTLVQCSFCDVLFAIELDLEKHLKVHHTQPKSSNQFYYCQACKKSFKTNRGMLQHGAIYHDAKETYSCHICERQFLTKTNYLNHMRHYKDLVCGFCNSGWIGENKLLDHVRNSHTDRLFVCRFCNRKEKLKKCLNRHIRSAHQQPSNPYVCGHCGNESHLFESYDTLMDHLKEQHSDSDENGQEKESYGTLLNDSLFAKELEMQETDVISKEQEQFLQHFNLMKSGHEKKECSRPLEPRIDQRMILEDFLDEAFEDDEIWKKYIENGEEYLMDDYDIYLKGIEGTAEHEICKYTCPQCQRGFQKQNHLTVHLAEDHDVPSLVCNDCGESFARLSNYRTHRREHLKDNVRFRESNIPEMEEALSLVQTTPLQYSVHEEESGYLFTCNLCDRTFQRKHNLEKHRCRFYDRHQQQAAVDDDRTEESKLKQCSFCQFQTKLSSEMDAHQRTHQSSLEASEASSKQEVIYCLLCDRRFSSTSGLKYHLKRHTAIKAFACFYCEKRFTANSNLHAHIRNVHSKRKDFPCTECNESFTTKDHLNKHQRSRHRQERAFVCGVCGKSYLQRSHLNEHIAASHREDRYMCNVCKSSYVSKSSLKRHQQKNHHSAQEENK</sequence>
<dbReference type="GO" id="GO:0008270">
    <property type="term" value="F:zinc ion binding"/>
    <property type="evidence" value="ECO:0007669"/>
    <property type="project" value="UniProtKB-KW"/>
</dbReference>
<feature type="domain" description="C2H2-type" evidence="6">
    <location>
        <begin position="464"/>
        <end position="491"/>
    </location>
</feature>
<name>A0A182W396_9DIPT</name>
<feature type="domain" description="C2H2-type" evidence="6">
    <location>
        <begin position="526"/>
        <end position="557"/>
    </location>
</feature>
<dbReference type="InterPro" id="IPR036236">
    <property type="entry name" value="Znf_C2H2_sf"/>
</dbReference>
<evidence type="ECO:0000259" key="6">
    <source>
        <dbReference type="PROSITE" id="PS50157"/>
    </source>
</evidence>
<feature type="domain" description="C2H2-type" evidence="6">
    <location>
        <begin position="180"/>
        <end position="208"/>
    </location>
</feature>
<protein>
    <recommendedName>
        <fullName evidence="6">C2H2-type domain-containing protein</fullName>
    </recommendedName>
</protein>
<dbReference type="PANTHER" id="PTHR24403">
    <property type="entry name" value="ZINC FINGER PROTEIN"/>
    <property type="match status" value="1"/>
</dbReference>
<accession>A0A182W396</accession>
<feature type="domain" description="C2H2-type" evidence="6">
    <location>
        <begin position="664"/>
        <end position="692"/>
    </location>
</feature>
<dbReference type="AlphaFoldDB" id="A0A182W396"/>
<dbReference type="STRING" id="112268.A0A182W396"/>